<accession>A0A170Z8X3</accession>
<feature type="signal peptide" evidence="1">
    <location>
        <begin position="1"/>
        <end position="20"/>
    </location>
</feature>
<protein>
    <submittedName>
        <fullName evidence="2">Phosphate-selective porin</fullName>
    </submittedName>
</protein>
<feature type="chain" id="PRO_5007904975" evidence="1">
    <location>
        <begin position="21"/>
        <end position="446"/>
    </location>
</feature>
<gene>
    <name evidence="2" type="ORF">PJIAN_11024</name>
</gene>
<sequence>MKKQILLIAAFAAASFTTFAQEEEATPLEQVQQKVEVHDGAISKLNALKISGYVQPQWQWGQQDAGLKVGGGNVTENDNKSAFNRFGIRRGRIKFTYDDGGIATGVFQLNIVDKSNASGVSQAVVQLKEAYLNVKDPWNGTLQLQAGMFDRPFGNEISYSSSLLESPERSRIIQTLFPEEVDLGGKLILQAAKTSPWNFLKFEGGWFAGNAINPETNNRKDFIGHLTATNVIGSTAKWGLGASYYNGGVYQGTANVYTMAGNGFVLNSDPNNLSKYAKREYFGLDGQFSFESPMGMTQLRTEYIWGTQPGSNSSTGSPNAAANPTTDTYIRKMNGWYGILVQDLGQSPFSLVLKYDSYDPNTKVKGDEIGATATVAGAVKTNKADLRYNTLGIGGLWRINPALRLQVFYENVKNEKSANLASTTRSSDFSRDQLDDTFTVRLQFKF</sequence>
<dbReference type="OrthoDB" id="925187at2"/>
<dbReference type="STRING" id="681398.PJIAN_11024"/>
<organism evidence="2 3">
    <name type="scientific">Paludibacter jiangxiensis</name>
    <dbReference type="NCBI Taxonomy" id="681398"/>
    <lineage>
        <taxon>Bacteria</taxon>
        <taxon>Pseudomonadati</taxon>
        <taxon>Bacteroidota</taxon>
        <taxon>Bacteroidia</taxon>
        <taxon>Bacteroidales</taxon>
        <taxon>Paludibacteraceae</taxon>
        <taxon>Paludibacter</taxon>
    </lineage>
</organism>
<evidence type="ECO:0000313" key="3">
    <source>
        <dbReference type="Proteomes" id="UP000076586"/>
    </source>
</evidence>
<keyword evidence="1" id="KW-0732">Signal</keyword>
<dbReference type="InterPro" id="IPR023614">
    <property type="entry name" value="Porin_dom_sf"/>
</dbReference>
<dbReference type="InterPro" id="IPR010870">
    <property type="entry name" value="Porin_O/P"/>
</dbReference>
<dbReference type="Gene3D" id="2.40.160.10">
    <property type="entry name" value="Porin"/>
    <property type="match status" value="1"/>
</dbReference>
<name>A0A170Z8X3_9BACT</name>
<evidence type="ECO:0000256" key="1">
    <source>
        <dbReference type="SAM" id="SignalP"/>
    </source>
</evidence>
<reference evidence="3" key="1">
    <citation type="submission" date="2016-04" db="EMBL/GenBank/DDBJ databases">
        <title>Draft genome sequence of Paludibacter jiangxiensis strain NM7.</title>
        <authorList>
            <person name="Qiu Y."/>
            <person name="Matsuura N."/>
            <person name="Ohashi A."/>
            <person name="Tourlousse M.D."/>
            <person name="Sekiguchi Y."/>
        </authorList>
    </citation>
    <scope>NUCLEOTIDE SEQUENCE [LARGE SCALE GENOMIC DNA]</scope>
    <source>
        <strain evidence="3">NM7</strain>
    </source>
</reference>
<dbReference type="SUPFAM" id="SSF56935">
    <property type="entry name" value="Porins"/>
    <property type="match status" value="1"/>
</dbReference>
<dbReference type="EMBL" id="BDCR01000001">
    <property type="protein sequence ID" value="GAT62430.1"/>
    <property type="molecule type" value="Genomic_DNA"/>
</dbReference>
<keyword evidence="3" id="KW-1185">Reference proteome</keyword>
<reference evidence="3" key="2">
    <citation type="journal article" date="2017" name="Genome Announc.">
        <title>Draft genome sequence of Paludibacter jiangxiensis NM7(T), a propionate-producing fermentative bacterium.</title>
        <authorList>
            <person name="Qiu Y.-L."/>
            <person name="Tourlousse D.M."/>
            <person name="Matsuura N."/>
            <person name="Ohashi A."/>
            <person name="Sekiguchi Y."/>
        </authorList>
    </citation>
    <scope>NUCLEOTIDE SEQUENCE [LARGE SCALE GENOMIC DNA]</scope>
    <source>
        <strain evidence="3">NM7</strain>
    </source>
</reference>
<comment type="caution">
    <text evidence="2">The sequence shown here is derived from an EMBL/GenBank/DDBJ whole genome shotgun (WGS) entry which is preliminary data.</text>
</comment>
<dbReference type="Proteomes" id="UP000076586">
    <property type="component" value="Unassembled WGS sequence"/>
</dbReference>
<dbReference type="AlphaFoldDB" id="A0A170Z8X3"/>
<dbReference type="RefSeq" id="WP_068702595.1">
    <property type="nucleotide sequence ID" value="NZ_BDCR01000001.1"/>
</dbReference>
<evidence type="ECO:0000313" key="2">
    <source>
        <dbReference type="EMBL" id="GAT62430.1"/>
    </source>
</evidence>
<dbReference type="Pfam" id="PF07396">
    <property type="entry name" value="Porin_O_P"/>
    <property type="match status" value="1"/>
</dbReference>
<proteinExistence type="predicted"/>